<comment type="caution">
    <text evidence="4">The sequence shown here is derived from an EMBL/GenBank/DDBJ whole genome shotgun (WGS) entry which is preliminary data.</text>
</comment>
<dbReference type="RefSeq" id="WP_188635558.1">
    <property type="nucleotide sequence ID" value="NZ_BMNN01000001.1"/>
</dbReference>
<evidence type="ECO:0000313" key="5">
    <source>
        <dbReference type="Proteomes" id="UP000633263"/>
    </source>
</evidence>
<accession>A0ABQ2CK94</accession>
<keyword evidence="1" id="KW-0378">Hydrolase</keyword>
<dbReference type="Gene3D" id="3.40.50.10890">
    <property type="match status" value="1"/>
</dbReference>
<dbReference type="Pfam" id="PF10996">
    <property type="entry name" value="Beta-Casp"/>
    <property type="match status" value="1"/>
</dbReference>
<dbReference type="InterPro" id="IPR001279">
    <property type="entry name" value="Metallo-B-lactamas"/>
</dbReference>
<reference evidence="5" key="1">
    <citation type="journal article" date="2019" name="Int. J. Syst. Evol. Microbiol.">
        <title>The Global Catalogue of Microorganisms (GCM) 10K type strain sequencing project: providing services to taxonomists for standard genome sequencing and annotation.</title>
        <authorList>
            <consortium name="The Broad Institute Genomics Platform"/>
            <consortium name="The Broad Institute Genome Sequencing Center for Infectious Disease"/>
            <person name="Wu L."/>
            <person name="Ma J."/>
        </authorList>
    </citation>
    <scope>NUCLEOTIDE SEQUENCE [LARGE SCALE GENOMIC DNA]</scope>
    <source>
        <strain evidence="5">JCM 11590</strain>
    </source>
</reference>
<keyword evidence="5" id="KW-1185">Reference proteome</keyword>
<dbReference type="InterPro" id="IPR022712">
    <property type="entry name" value="Beta_Casp"/>
</dbReference>
<dbReference type="SUPFAM" id="SSF56281">
    <property type="entry name" value="Metallo-hydrolase/oxidoreductase"/>
    <property type="match status" value="1"/>
</dbReference>
<dbReference type="CDD" id="cd16295">
    <property type="entry name" value="TTHA0252-CPSF-like_MBL-fold"/>
    <property type="match status" value="1"/>
</dbReference>
<evidence type="ECO:0000259" key="2">
    <source>
        <dbReference type="SMART" id="SM00849"/>
    </source>
</evidence>
<feature type="domain" description="Beta-Casp" evidence="3">
    <location>
        <begin position="248"/>
        <end position="367"/>
    </location>
</feature>
<evidence type="ECO:0000313" key="4">
    <source>
        <dbReference type="EMBL" id="GGI93554.1"/>
    </source>
</evidence>
<dbReference type="Proteomes" id="UP000633263">
    <property type="component" value="Unassembled WGS sequence"/>
</dbReference>
<dbReference type="PANTHER" id="PTHR11203:SF37">
    <property type="entry name" value="INTEGRATOR COMPLEX SUBUNIT 11"/>
    <property type="match status" value="1"/>
</dbReference>
<evidence type="ECO:0000259" key="3">
    <source>
        <dbReference type="SMART" id="SM01027"/>
    </source>
</evidence>
<dbReference type="Gene3D" id="3.60.15.10">
    <property type="entry name" value="Ribonuclease Z/Hydroxyacylglutathione hydrolase-like"/>
    <property type="match status" value="1"/>
</dbReference>
<dbReference type="Pfam" id="PF07521">
    <property type="entry name" value="RMMBL"/>
    <property type="match status" value="1"/>
</dbReference>
<dbReference type="EMBL" id="BMNN01000001">
    <property type="protein sequence ID" value="GGI93554.1"/>
    <property type="molecule type" value="Genomic_DNA"/>
</dbReference>
<name>A0ABQ2CK94_9GAMM</name>
<feature type="domain" description="Metallo-beta-lactamase" evidence="2">
    <location>
        <begin position="14"/>
        <end position="236"/>
    </location>
</feature>
<dbReference type="InterPro" id="IPR050698">
    <property type="entry name" value="MBL"/>
</dbReference>
<proteinExistence type="predicted"/>
<dbReference type="SMART" id="SM01027">
    <property type="entry name" value="Beta-Casp"/>
    <property type="match status" value="1"/>
</dbReference>
<gene>
    <name evidence="4" type="ORF">GCM10009083_07510</name>
</gene>
<protein>
    <submittedName>
        <fullName evidence="4">MBL fold metallo-hydrolase</fullName>
    </submittedName>
</protein>
<dbReference type="InterPro" id="IPR036866">
    <property type="entry name" value="RibonucZ/Hydroxyglut_hydro"/>
</dbReference>
<evidence type="ECO:0000256" key="1">
    <source>
        <dbReference type="ARBA" id="ARBA00022801"/>
    </source>
</evidence>
<dbReference type="InterPro" id="IPR011108">
    <property type="entry name" value="RMMBL"/>
</dbReference>
<dbReference type="Pfam" id="PF00753">
    <property type="entry name" value="Lactamase_B"/>
    <property type="match status" value="1"/>
</dbReference>
<dbReference type="PANTHER" id="PTHR11203">
    <property type="entry name" value="CLEAVAGE AND POLYADENYLATION SPECIFICITY FACTOR FAMILY MEMBER"/>
    <property type="match status" value="1"/>
</dbReference>
<sequence>MLTLTCLGGAGTVTGSKHLLTHGDTRILIDCGLFQGMKNLRELNWRRLAVAPDTIDAVVLTHAHLDHCGYLPRLVLDGFDGEIYATAASRDVAELILLDSAWLQEKDAEFANRKGFSKHKPALPLYRVKDAERTLRHFRIAPWHKAVELPGGAQLRMRRAGHILGAATVQVDIGGKRVVFSGDLGRYGDSVMHDPEPVTEADYIVIESTYGNRQHDRSDSLEALATVIERTVQRGGTVVIPSFAVGRAQSLIYALWRLRQSGRLKGIPVFLDSPMATSATELLHRHQPDHKLTYDECAAACNSVTYVRDVEESKALTANRYPKVIISASGMATGGRVLHHIAAFGVDHRNTLLFSGFQAAGTRGRKLLQGAREVKIYGQWIPVNAEVTELPMLSAHADCDELMQWLSNFERPPRHVFIVHGEPDASEALRERIIRELGWSVSVPLQDQVQELD</sequence>
<dbReference type="SMART" id="SM00849">
    <property type="entry name" value="Lactamase_B"/>
    <property type="match status" value="1"/>
</dbReference>
<organism evidence="4 5">
    <name type="scientific">Halopseudomonas pertucinogena</name>
    <dbReference type="NCBI Taxonomy" id="86175"/>
    <lineage>
        <taxon>Bacteria</taxon>
        <taxon>Pseudomonadati</taxon>
        <taxon>Pseudomonadota</taxon>
        <taxon>Gammaproteobacteria</taxon>
        <taxon>Pseudomonadales</taxon>
        <taxon>Pseudomonadaceae</taxon>
        <taxon>Halopseudomonas</taxon>
    </lineage>
</organism>